<evidence type="ECO:0000313" key="6">
    <source>
        <dbReference type="EMBL" id="KAF4506974.1"/>
    </source>
</evidence>
<evidence type="ECO:0000256" key="3">
    <source>
        <dbReference type="SAM" id="MobiDB-lite"/>
    </source>
</evidence>
<dbReference type="EMBL" id="JAAVMX010000006">
    <property type="protein sequence ID" value="KAF4506974.1"/>
    <property type="molecule type" value="Genomic_DNA"/>
</dbReference>
<dbReference type="GO" id="GO:2001070">
    <property type="term" value="F:starch binding"/>
    <property type="evidence" value="ECO:0007669"/>
    <property type="project" value="InterPro"/>
</dbReference>
<keyword evidence="2" id="KW-0624">Polysaccharide degradation</keyword>
<feature type="domain" description="CBM20" evidence="5">
    <location>
        <begin position="392"/>
        <end position="493"/>
    </location>
</feature>
<dbReference type="Proteomes" id="UP000557566">
    <property type="component" value="Unassembled WGS sequence"/>
</dbReference>
<organism evidence="6 7">
    <name type="scientific">Ophiocordyceps sinensis</name>
    <dbReference type="NCBI Taxonomy" id="72228"/>
    <lineage>
        <taxon>Eukaryota</taxon>
        <taxon>Fungi</taxon>
        <taxon>Dikarya</taxon>
        <taxon>Ascomycota</taxon>
        <taxon>Pezizomycotina</taxon>
        <taxon>Sordariomycetes</taxon>
        <taxon>Hypocreomycetidae</taxon>
        <taxon>Hypocreales</taxon>
        <taxon>Ophiocordycipitaceae</taxon>
        <taxon>Ophiocordyceps</taxon>
    </lineage>
</organism>
<dbReference type="AlphaFoldDB" id="A0A8H4LWP8"/>
<reference evidence="6 7" key="1">
    <citation type="journal article" date="2020" name="Genome Biol. Evol.">
        <title>A new high-quality draft genome assembly of the Chinese cordyceps Ophiocordyceps sinensis.</title>
        <authorList>
            <person name="Shu R."/>
            <person name="Zhang J."/>
            <person name="Meng Q."/>
            <person name="Zhang H."/>
            <person name="Zhou G."/>
            <person name="Li M."/>
            <person name="Wu P."/>
            <person name="Zhao Y."/>
            <person name="Chen C."/>
            <person name="Qin Q."/>
        </authorList>
    </citation>
    <scope>NUCLEOTIDE SEQUENCE [LARGE SCALE GENOMIC DNA]</scope>
    <source>
        <strain evidence="6 7">IOZ07</strain>
    </source>
</reference>
<feature type="compositionally biased region" description="Low complexity" evidence="3">
    <location>
        <begin position="330"/>
        <end position="356"/>
    </location>
</feature>
<evidence type="ECO:0000313" key="7">
    <source>
        <dbReference type="Proteomes" id="UP000557566"/>
    </source>
</evidence>
<evidence type="ECO:0000256" key="4">
    <source>
        <dbReference type="SAM" id="SignalP"/>
    </source>
</evidence>
<evidence type="ECO:0000259" key="5">
    <source>
        <dbReference type="SMART" id="SM01065"/>
    </source>
</evidence>
<feature type="signal peptide" evidence="4">
    <location>
        <begin position="1"/>
        <end position="18"/>
    </location>
</feature>
<keyword evidence="1" id="KW-0119">Carbohydrate metabolism</keyword>
<dbReference type="OrthoDB" id="549415at2759"/>
<dbReference type="SUPFAM" id="SSF49452">
    <property type="entry name" value="Starch-binding domain-like"/>
    <property type="match status" value="1"/>
</dbReference>
<evidence type="ECO:0000256" key="1">
    <source>
        <dbReference type="ARBA" id="ARBA00023277"/>
    </source>
</evidence>
<name>A0A8H4LWP8_9HYPO</name>
<dbReference type="SMART" id="SM01065">
    <property type="entry name" value="CBM_2"/>
    <property type="match status" value="1"/>
</dbReference>
<comment type="caution">
    <text evidence="6">The sequence shown here is derived from an EMBL/GenBank/DDBJ whole genome shotgun (WGS) entry which is preliminary data.</text>
</comment>
<proteinExistence type="predicted"/>
<feature type="chain" id="PRO_5034979825" description="CBM20 domain-containing protein" evidence="4">
    <location>
        <begin position="19"/>
        <end position="567"/>
    </location>
</feature>
<protein>
    <recommendedName>
        <fullName evidence="5">CBM20 domain-containing protein</fullName>
    </recommendedName>
</protein>
<sequence>MIPSVLLVSLLVSLFALAANCEEKKYIDKNVEATSKEIEYWKNFFTERYSGNGVGFKISEDAPPTFTHLSESLGDCYVICDSIKRKKVKTLLKDKKFTTSIDVREQTLYEDSDWREDERDLTKSISKIFYSSVTEGWTASASFGTGYNEPILLSVSASHSSSTTTGQQQTESTTEHTKCRPYHRCYIKALTAYVTLEGTCEDRYLAQCEWEGVNTVDDPCPKQNFELCTIYREMRDKECMKTTAEKINPCNLTIPITAAGLLWKHEIATSAWVEPKGRGLDEDGLCVMDPQGWLYNVNSRKYVVQKGSRTVEESPEVLGRPPPGDVSNCPAQASSRDQSSSPDQASPSAQASVAVASHDDDDNDQDWEPLPDHHAEAQPSLVPTASQCEGKPFEATFHVLANTTSQEAIKILGDADALGAWEENHAVEMTSEQSPGPADQTNLAVWSANVRLQDSGQIEYRYIRVNKDTKNAQDEVHTKIYKTQLSCADPVEWDKFETKDVRYASEFSDQVDLGDDAQSLAWGKNKGRFCKLDTGDVYDIKENKYLVKGTNKFVSKPHQWEPENVGT</sequence>
<dbReference type="InterPro" id="IPR002044">
    <property type="entry name" value="CBM20"/>
</dbReference>
<dbReference type="GO" id="GO:0000272">
    <property type="term" value="P:polysaccharide catabolic process"/>
    <property type="evidence" value="ECO:0007669"/>
    <property type="project" value="UniProtKB-KW"/>
</dbReference>
<gene>
    <name evidence="6" type="ORF">G6O67_005654</name>
</gene>
<feature type="region of interest" description="Disordered" evidence="3">
    <location>
        <begin position="308"/>
        <end position="375"/>
    </location>
</feature>
<dbReference type="InterPro" id="IPR013783">
    <property type="entry name" value="Ig-like_fold"/>
</dbReference>
<dbReference type="Pfam" id="PF00686">
    <property type="entry name" value="CBM_20"/>
    <property type="match status" value="1"/>
</dbReference>
<feature type="compositionally biased region" description="Acidic residues" evidence="3">
    <location>
        <begin position="359"/>
        <end position="369"/>
    </location>
</feature>
<dbReference type="InterPro" id="IPR013784">
    <property type="entry name" value="Carb-bd-like_fold"/>
</dbReference>
<keyword evidence="4" id="KW-0732">Signal</keyword>
<keyword evidence="7" id="KW-1185">Reference proteome</keyword>
<evidence type="ECO:0000256" key="2">
    <source>
        <dbReference type="ARBA" id="ARBA00023326"/>
    </source>
</evidence>
<dbReference type="Gene3D" id="2.60.40.10">
    <property type="entry name" value="Immunoglobulins"/>
    <property type="match status" value="1"/>
</dbReference>
<accession>A0A8H4LWP8</accession>